<dbReference type="OrthoDB" id="8816239at2"/>
<dbReference type="Gene3D" id="3.40.50.1110">
    <property type="entry name" value="SGNH hydrolase"/>
    <property type="match status" value="1"/>
</dbReference>
<protein>
    <recommendedName>
        <fullName evidence="4">SGNH hydrolase-type esterase domain-containing protein</fullName>
    </recommendedName>
</protein>
<dbReference type="InterPro" id="IPR036514">
    <property type="entry name" value="SGNH_hydro_sf"/>
</dbReference>
<accession>A0A5B9R6R4</accession>
<sequence>MSANNRFERHRKKTLLAIVVVALLVVELLCYLVVVAYGHREKRRNYPYDRVISGYTVYRQTPGYDFGDSTIRATPDLPAVKLDSNGFICDTPVNIEKPPGVVRVFLVGGSTAIGAGQTEAYSAAHPYPWGIYSYPESVGGQLKAWLGNEFPEAQFQVITSAAFGRRLHQSFLDYAANVSRFSPDFVISLEGMNDLSVFDSGTPYGDEEAELPKYIGLWNDHYEKTLIAKTNTYYVLKKVADRLRIGNMASSQYTQNVADKVDYSKQAYQRNRERYVENADRYLQVAEHFRAAVESDDAELLIALQPLLHRIGRNKPLSEIEKRLNQVVMSSSPDTQVLSHARQINCYFFDDYLCDRMRERWGDQFLDVNAGLVDVGAEVEFFTDYCHLTREGNRITASLLGQWVAARLESKTLSTPTRPSN</sequence>
<gene>
    <name evidence="2" type="ORF">UC8_40520</name>
</gene>
<keyword evidence="1" id="KW-1133">Transmembrane helix</keyword>
<feature type="transmembrane region" description="Helical" evidence="1">
    <location>
        <begin position="15"/>
        <end position="37"/>
    </location>
</feature>
<dbReference type="Proteomes" id="UP000325286">
    <property type="component" value="Chromosome"/>
</dbReference>
<dbReference type="GO" id="GO:0016788">
    <property type="term" value="F:hydrolase activity, acting on ester bonds"/>
    <property type="evidence" value="ECO:0007669"/>
    <property type="project" value="UniProtKB-ARBA"/>
</dbReference>
<evidence type="ECO:0000313" key="2">
    <source>
        <dbReference type="EMBL" id="QEG42023.1"/>
    </source>
</evidence>
<evidence type="ECO:0008006" key="4">
    <source>
        <dbReference type="Google" id="ProtNLM"/>
    </source>
</evidence>
<keyword evidence="1" id="KW-0812">Transmembrane</keyword>
<dbReference type="RefSeq" id="WP_068141505.1">
    <property type="nucleotide sequence ID" value="NZ_CP042914.1"/>
</dbReference>
<proteinExistence type="predicted"/>
<keyword evidence="1" id="KW-0472">Membrane</keyword>
<dbReference type="KEGG" id="rul:UC8_40520"/>
<organism evidence="2 3">
    <name type="scientific">Roseimaritima ulvae</name>
    <dbReference type="NCBI Taxonomy" id="980254"/>
    <lineage>
        <taxon>Bacteria</taxon>
        <taxon>Pseudomonadati</taxon>
        <taxon>Planctomycetota</taxon>
        <taxon>Planctomycetia</taxon>
        <taxon>Pirellulales</taxon>
        <taxon>Pirellulaceae</taxon>
        <taxon>Roseimaritima</taxon>
    </lineage>
</organism>
<name>A0A5B9R6R4_9BACT</name>
<dbReference type="EMBL" id="CP042914">
    <property type="protein sequence ID" value="QEG42023.1"/>
    <property type="molecule type" value="Genomic_DNA"/>
</dbReference>
<evidence type="ECO:0000256" key="1">
    <source>
        <dbReference type="SAM" id="Phobius"/>
    </source>
</evidence>
<dbReference type="AlphaFoldDB" id="A0A5B9R6R4"/>
<evidence type="ECO:0000313" key="3">
    <source>
        <dbReference type="Proteomes" id="UP000325286"/>
    </source>
</evidence>
<keyword evidence="3" id="KW-1185">Reference proteome</keyword>
<reference evidence="2 3" key="1">
    <citation type="submission" date="2019-08" db="EMBL/GenBank/DDBJ databases">
        <title>Deep-cultivation of Planctomycetes and their phenomic and genomic characterization uncovers novel biology.</title>
        <authorList>
            <person name="Wiegand S."/>
            <person name="Jogler M."/>
            <person name="Boedeker C."/>
            <person name="Pinto D."/>
            <person name="Vollmers J."/>
            <person name="Rivas-Marin E."/>
            <person name="Kohn T."/>
            <person name="Peeters S.H."/>
            <person name="Heuer A."/>
            <person name="Rast P."/>
            <person name="Oberbeckmann S."/>
            <person name="Bunk B."/>
            <person name="Jeske O."/>
            <person name="Meyerdierks A."/>
            <person name="Storesund J.E."/>
            <person name="Kallscheuer N."/>
            <person name="Luecker S."/>
            <person name="Lage O.M."/>
            <person name="Pohl T."/>
            <person name="Merkel B.J."/>
            <person name="Hornburger P."/>
            <person name="Mueller R.-W."/>
            <person name="Bruemmer F."/>
            <person name="Labrenz M."/>
            <person name="Spormann A.M."/>
            <person name="Op den Camp H."/>
            <person name="Overmann J."/>
            <person name="Amann R."/>
            <person name="Jetten M.S.M."/>
            <person name="Mascher T."/>
            <person name="Medema M.H."/>
            <person name="Devos D.P."/>
            <person name="Kaster A.-K."/>
            <person name="Ovreas L."/>
            <person name="Rohde M."/>
            <person name="Galperin M.Y."/>
            <person name="Jogler C."/>
        </authorList>
    </citation>
    <scope>NUCLEOTIDE SEQUENCE [LARGE SCALE GENOMIC DNA]</scope>
    <source>
        <strain evidence="2 3">UC8</strain>
    </source>
</reference>
<dbReference type="SUPFAM" id="SSF52266">
    <property type="entry name" value="SGNH hydrolase"/>
    <property type="match status" value="1"/>
</dbReference>